<dbReference type="AlphaFoldDB" id="A0A4Z2HSB5"/>
<dbReference type="EMBL" id="SRLO01000185">
    <property type="protein sequence ID" value="TNN68736.1"/>
    <property type="molecule type" value="Genomic_DNA"/>
</dbReference>
<keyword evidence="2" id="KW-1185">Reference proteome</keyword>
<comment type="caution">
    <text evidence="1">The sequence shown here is derived from an EMBL/GenBank/DDBJ whole genome shotgun (WGS) entry which is preliminary data.</text>
</comment>
<protein>
    <submittedName>
        <fullName evidence="1">Uncharacterized protein</fullName>
    </submittedName>
</protein>
<reference evidence="1 2" key="1">
    <citation type="submission" date="2019-03" db="EMBL/GenBank/DDBJ databases">
        <title>First draft genome of Liparis tanakae, snailfish: a comprehensive survey of snailfish specific genes.</title>
        <authorList>
            <person name="Kim W."/>
            <person name="Song I."/>
            <person name="Jeong J.-H."/>
            <person name="Kim D."/>
            <person name="Kim S."/>
            <person name="Ryu S."/>
            <person name="Song J.Y."/>
            <person name="Lee S.K."/>
        </authorList>
    </citation>
    <scope>NUCLEOTIDE SEQUENCE [LARGE SCALE GENOMIC DNA]</scope>
    <source>
        <tissue evidence="1">Muscle</tissue>
    </source>
</reference>
<evidence type="ECO:0000313" key="2">
    <source>
        <dbReference type="Proteomes" id="UP000314294"/>
    </source>
</evidence>
<gene>
    <name evidence="1" type="ORF">EYF80_021048</name>
</gene>
<sequence length="90" mass="10184">MNICFSRCLTSRAINQQTRFLASSSRPPFLTRIVSVAYLRKVFGKGGLRTEPTSSNGSIYKSNSCVNREFSASYQERHRLCGLILTVLYK</sequence>
<evidence type="ECO:0000313" key="1">
    <source>
        <dbReference type="EMBL" id="TNN68736.1"/>
    </source>
</evidence>
<proteinExistence type="predicted"/>
<name>A0A4Z2HSB5_9TELE</name>
<organism evidence="1 2">
    <name type="scientific">Liparis tanakae</name>
    <name type="common">Tanaka's snailfish</name>
    <dbReference type="NCBI Taxonomy" id="230148"/>
    <lineage>
        <taxon>Eukaryota</taxon>
        <taxon>Metazoa</taxon>
        <taxon>Chordata</taxon>
        <taxon>Craniata</taxon>
        <taxon>Vertebrata</taxon>
        <taxon>Euteleostomi</taxon>
        <taxon>Actinopterygii</taxon>
        <taxon>Neopterygii</taxon>
        <taxon>Teleostei</taxon>
        <taxon>Neoteleostei</taxon>
        <taxon>Acanthomorphata</taxon>
        <taxon>Eupercaria</taxon>
        <taxon>Perciformes</taxon>
        <taxon>Cottioidei</taxon>
        <taxon>Cottales</taxon>
        <taxon>Liparidae</taxon>
        <taxon>Liparis</taxon>
    </lineage>
</organism>
<dbReference type="Proteomes" id="UP000314294">
    <property type="component" value="Unassembled WGS sequence"/>
</dbReference>
<accession>A0A4Z2HSB5</accession>